<accession>A0ABQ0C9F0</accession>
<protein>
    <submittedName>
        <fullName evidence="1">Uncharacterized protein</fullName>
    </submittedName>
</protein>
<dbReference type="EMBL" id="BAAFGK010000004">
    <property type="protein sequence ID" value="GAB0057506.1"/>
    <property type="molecule type" value="Genomic_DNA"/>
</dbReference>
<keyword evidence="2" id="KW-1185">Reference proteome</keyword>
<evidence type="ECO:0000313" key="2">
    <source>
        <dbReference type="Proteomes" id="UP001628193"/>
    </source>
</evidence>
<name>A0ABQ0C9F0_9PROT</name>
<sequence length="139" mass="15741">MRELYQEDGDDLTLPLPPSGRLHRWLALAAEHPPEWLAAVVESPTAKWVVVSEDGPEADRQRYVAYLNDLDDLPYWAFALAKGYLDDVGEWPLFGLPVEEALNALEEHGDPLRAVREILAGIKPVWPDFRVMHVGRESD</sequence>
<reference evidence="1 2" key="1">
    <citation type="submission" date="2024-09" db="EMBL/GenBank/DDBJ databases">
        <title>Draft genome sequence of Candidatus Magnetaquicoccaceae bacterium FCR-1.</title>
        <authorList>
            <person name="Shimoshige H."/>
            <person name="Shimamura S."/>
            <person name="Taoka A."/>
            <person name="Kobayashi H."/>
            <person name="Maekawa T."/>
        </authorList>
    </citation>
    <scope>NUCLEOTIDE SEQUENCE [LARGE SCALE GENOMIC DNA]</scope>
    <source>
        <strain evidence="1 2">FCR-1</strain>
    </source>
</reference>
<comment type="caution">
    <text evidence="1">The sequence shown here is derived from an EMBL/GenBank/DDBJ whole genome shotgun (WGS) entry which is preliminary data.</text>
</comment>
<proteinExistence type="predicted"/>
<evidence type="ECO:0000313" key="1">
    <source>
        <dbReference type="EMBL" id="GAB0057506.1"/>
    </source>
</evidence>
<dbReference type="RefSeq" id="WP_420905204.1">
    <property type="nucleotide sequence ID" value="NZ_BAAFGK010000004.1"/>
</dbReference>
<gene>
    <name evidence="1" type="ORF">SIID45300_01835</name>
</gene>
<organism evidence="1 2">
    <name type="scientific">Candidatus Magnetaquiglobus chichijimensis</name>
    <dbReference type="NCBI Taxonomy" id="3141448"/>
    <lineage>
        <taxon>Bacteria</taxon>
        <taxon>Pseudomonadati</taxon>
        <taxon>Pseudomonadota</taxon>
        <taxon>Magnetococcia</taxon>
        <taxon>Magnetococcales</taxon>
        <taxon>Candidatus Magnetaquicoccaceae</taxon>
        <taxon>Candidatus Magnetaquiglobus</taxon>
    </lineage>
</organism>
<dbReference type="Proteomes" id="UP001628193">
    <property type="component" value="Unassembled WGS sequence"/>
</dbReference>